<accession>A0A0A9EX02</accession>
<evidence type="ECO:0000313" key="1">
    <source>
        <dbReference type="EMBL" id="JAE05300.1"/>
    </source>
</evidence>
<reference evidence="1" key="2">
    <citation type="journal article" date="2015" name="Data Brief">
        <title>Shoot transcriptome of the giant reed, Arundo donax.</title>
        <authorList>
            <person name="Barrero R.A."/>
            <person name="Guerrero F.D."/>
            <person name="Moolhuijzen P."/>
            <person name="Goolsby J.A."/>
            <person name="Tidwell J."/>
            <person name="Bellgard S.E."/>
            <person name="Bellgard M.I."/>
        </authorList>
    </citation>
    <scope>NUCLEOTIDE SEQUENCE</scope>
    <source>
        <tissue evidence="1">Shoot tissue taken approximately 20 cm above the soil surface</tissue>
    </source>
</reference>
<name>A0A0A9EX02_ARUDO</name>
<proteinExistence type="predicted"/>
<reference evidence="1" key="1">
    <citation type="submission" date="2014-09" db="EMBL/GenBank/DDBJ databases">
        <authorList>
            <person name="Magalhaes I.L.F."/>
            <person name="Oliveira U."/>
            <person name="Santos F.R."/>
            <person name="Vidigal T.H.D.A."/>
            <person name="Brescovit A.D."/>
            <person name="Santos A.J."/>
        </authorList>
    </citation>
    <scope>NUCLEOTIDE SEQUENCE</scope>
    <source>
        <tissue evidence="1">Shoot tissue taken approximately 20 cm above the soil surface</tissue>
    </source>
</reference>
<dbReference type="AlphaFoldDB" id="A0A0A9EX02"/>
<sequence length="74" mass="8472">MQLRLLLRHASAAKSKPKGKLPFLEHVLIDCFWHGQGRPVLMRLPSVLVIPNNWCSENLRTVDSELMLPPSTRK</sequence>
<protein>
    <submittedName>
        <fullName evidence="1">Uncharacterized protein</fullName>
    </submittedName>
</protein>
<dbReference type="EMBL" id="GBRH01192596">
    <property type="protein sequence ID" value="JAE05300.1"/>
    <property type="molecule type" value="Transcribed_RNA"/>
</dbReference>
<organism evidence="1">
    <name type="scientific">Arundo donax</name>
    <name type="common">Giant reed</name>
    <name type="synonym">Donax arundinaceus</name>
    <dbReference type="NCBI Taxonomy" id="35708"/>
    <lineage>
        <taxon>Eukaryota</taxon>
        <taxon>Viridiplantae</taxon>
        <taxon>Streptophyta</taxon>
        <taxon>Embryophyta</taxon>
        <taxon>Tracheophyta</taxon>
        <taxon>Spermatophyta</taxon>
        <taxon>Magnoliopsida</taxon>
        <taxon>Liliopsida</taxon>
        <taxon>Poales</taxon>
        <taxon>Poaceae</taxon>
        <taxon>PACMAD clade</taxon>
        <taxon>Arundinoideae</taxon>
        <taxon>Arundineae</taxon>
        <taxon>Arundo</taxon>
    </lineage>
</organism>